<evidence type="ECO:0000256" key="6">
    <source>
        <dbReference type="ARBA" id="ARBA00031849"/>
    </source>
</evidence>
<keyword evidence="4" id="KW-0809">Transit peptide</keyword>
<keyword evidence="5" id="KW-0496">Mitochondrion</keyword>
<dbReference type="Gene3D" id="3.90.1200.10">
    <property type="match status" value="1"/>
</dbReference>
<evidence type="ECO:0000256" key="2">
    <source>
        <dbReference type="ARBA" id="ARBA00005543"/>
    </source>
</evidence>
<dbReference type="GO" id="GO:0005739">
    <property type="term" value="C:mitochondrion"/>
    <property type="evidence" value="ECO:0007669"/>
    <property type="project" value="UniProtKB-SubCell"/>
</dbReference>
<dbReference type="EMBL" id="LKEA01000014">
    <property type="protein sequence ID" value="ROW04488.1"/>
    <property type="molecule type" value="Genomic_DNA"/>
</dbReference>
<comment type="subcellular location">
    <subcellularLocation>
        <location evidence="1">Mitochondrion</location>
    </subcellularLocation>
</comment>
<dbReference type="PANTHER" id="PTHR36091:SF1">
    <property type="entry name" value="ALTERED INHERITANCE OF MITOCHONDRIA PROTEIN 9, MITOCHONDRIAL"/>
    <property type="match status" value="1"/>
</dbReference>
<accession>A0A423WM34</accession>
<dbReference type="InterPro" id="IPR002575">
    <property type="entry name" value="Aminoglycoside_PTrfase"/>
</dbReference>
<evidence type="ECO:0000256" key="5">
    <source>
        <dbReference type="ARBA" id="ARBA00023128"/>
    </source>
</evidence>
<gene>
    <name evidence="8" type="ORF">VMCG_05038</name>
</gene>
<evidence type="ECO:0000256" key="1">
    <source>
        <dbReference type="ARBA" id="ARBA00004173"/>
    </source>
</evidence>
<dbReference type="PANTHER" id="PTHR36091">
    <property type="entry name" value="ALTERED INHERITANCE OF MITOCHONDRIA PROTEIN 9, MITOCHONDRIAL"/>
    <property type="match status" value="1"/>
</dbReference>
<evidence type="ECO:0000256" key="3">
    <source>
        <dbReference type="ARBA" id="ARBA00016197"/>
    </source>
</evidence>
<evidence type="ECO:0000256" key="4">
    <source>
        <dbReference type="ARBA" id="ARBA00022946"/>
    </source>
</evidence>
<organism evidence="8 9">
    <name type="scientific">Cytospora schulzeri</name>
    <dbReference type="NCBI Taxonomy" id="448051"/>
    <lineage>
        <taxon>Eukaryota</taxon>
        <taxon>Fungi</taxon>
        <taxon>Dikarya</taxon>
        <taxon>Ascomycota</taxon>
        <taxon>Pezizomycotina</taxon>
        <taxon>Sordariomycetes</taxon>
        <taxon>Sordariomycetidae</taxon>
        <taxon>Diaporthales</taxon>
        <taxon>Cytosporaceae</taxon>
        <taxon>Cytospora</taxon>
    </lineage>
</organism>
<dbReference type="SUPFAM" id="SSF56112">
    <property type="entry name" value="Protein kinase-like (PK-like)"/>
    <property type="match status" value="1"/>
</dbReference>
<comment type="caution">
    <text evidence="8">The sequence shown here is derived from an EMBL/GenBank/DDBJ whole genome shotgun (WGS) entry which is preliminary data.</text>
</comment>
<name>A0A423WM34_9PEZI</name>
<sequence>MSLILTRLSKRPTVRCFCRKLLQQTYSSSSITKSSTTPSFNFGFDPYEYTNGRWLRADAAQRDARRVKFDFPALCQKAISSAPGAKGILKCSMVEGNFNRAFILRLDNGTKVVARVPFSIAGPPRLVTNSEVATMAYLREKTNIPIPQVLDWSDDPLNPVGTEYIIMEHVSGIQLQQHWPEMTSFQRMDCVRNLADLVKQMHDLDFPAYGSIYFNDGLVSSSNSVRLDTRFCIGPNSGSRYFPCYPTDRRFYNRKPPNRGPWKTFDNFTRGLLDAGISSVPDETPLSRPAFRGTAEEHMALLSEAEAVLQALSRDPRIEKISSPLLLHPDLHKRNIFVDPDEPTKITAVIDWQSTCIDPALLYYNAVPDLCEHPKGIAYDAMDSYDGVRDQTPEEVEAEDILRKEVAIFRIWAALGLPGSCPYQPTEEELAKHNAQWEDFEMALNLEKGLMNILSTDEEGFVPTDNWDVVKRLSDELLKKWLADADADEMGRDKAKQLWPFDHWE</sequence>
<proteinExistence type="inferred from homology"/>
<reference evidence="8 9" key="1">
    <citation type="submission" date="2015-09" db="EMBL/GenBank/DDBJ databases">
        <title>Host preference determinants of Valsa canker pathogens revealed by comparative genomics.</title>
        <authorList>
            <person name="Yin Z."/>
            <person name="Huang L."/>
        </authorList>
    </citation>
    <scope>NUCLEOTIDE SEQUENCE [LARGE SCALE GENOMIC DNA]</scope>
    <source>
        <strain evidence="8 9">03-1</strain>
    </source>
</reference>
<evidence type="ECO:0000259" key="7">
    <source>
        <dbReference type="Pfam" id="PF01636"/>
    </source>
</evidence>
<dbReference type="Gene3D" id="3.30.200.20">
    <property type="entry name" value="Phosphorylase Kinase, domain 1"/>
    <property type="match status" value="1"/>
</dbReference>
<dbReference type="Pfam" id="PF01636">
    <property type="entry name" value="APH"/>
    <property type="match status" value="1"/>
</dbReference>
<dbReference type="InterPro" id="IPR051035">
    <property type="entry name" value="Mito_inheritance_9"/>
</dbReference>
<dbReference type="AlphaFoldDB" id="A0A423WM34"/>
<protein>
    <recommendedName>
        <fullName evidence="3">Altered inheritance of mitochondria protein 9, mitochondrial</fullName>
    </recommendedName>
    <alternativeName>
        <fullName evidence="6">Found in mitochondrial proteome protein 29</fullName>
    </alternativeName>
</protein>
<dbReference type="OrthoDB" id="2968323at2759"/>
<keyword evidence="9" id="KW-1185">Reference proteome</keyword>
<dbReference type="InterPro" id="IPR011009">
    <property type="entry name" value="Kinase-like_dom_sf"/>
</dbReference>
<evidence type="ECO:0000313" key="9">
    <source>
        <dbReference type="Proteomes" id="UP000283895"/>
    </source>
</evidence>
<comment type="similarity">
    <text evidence="2">Belongs to the AIM9 family.</text>
</comment>
<dbReference type="Proteomes" id="UP000283895">
    <property type="component" value="Unassembled WGS sequence"/>
</dbReference>
<dbReference type="STRING" id="356882.A0A423WM34"/>
<feature type="domain" description="Aminoglycoside phosphotransferase" evidence="7">
    <location>
        <begin position="96"/>
        <end position="361"/>
    </location>
</feature>
<evidence type="ECO:0000313" key="8">
    <source>
        <dbReference type="EMBL" id="ROW04488.1"/>
    </source>
</evidence>